<keyword evidence="1" id="KW-1133">Transmembrane helix</keyword>
<evidence type="ECO:0000313" key="2">
    <source>
        <dbReference type="EMBL" id="KIL41332.1"/>
    </source>
</evidence>
<dbReference type="EMBL" id="JXAK01000010">
    <property type="protein sequence ID" value="KIL41332.1"/>
    <property type="molecule type" value="Genomic_DNA"/>
</dbReference>
<evidence type="ECO:0000256" key="1">
    <source>
        <dbReference type="SAM" id="Phobius"/>
    </source>
</evidence>
<protein>
    <submittedName>
        <fullName evidence="2">Uncharacterized protein</fullName>
    </submittedName>
</protein>
<dbReference type="RefSeq" id="WP_041047038.1">
    <property type="nucleotide sequence ID" value="NZ_JXAK01000010.1"/>
</dbReference>
<gene>
    <name evidence="2" type="ORF">SD70_07720</name>
</gene>
<reference evidence="2 3" key="1">
    <citation type="submission" date="2014-12" db="EMBL/GenBank/DDBJ databases">
        <title>Draft genome sequence of Paenibacillus kamchatkensis strain B-2647.</title>
        <authorList>
            <person name="Karlyshev A.V."/>
            <person name="Kudryashova E.B."/>
        </authorList>
    </citation>
    <scope>NUCLEOTIDE SEQUENCE [LARGE SCALE GENOMIC DNA]</scope>
    <source>
        <strain evidence="2 3">VKM B-2647</strain>
    </source>
</reference>
<accession>A0ABR5AK95</accession>
<feature type="transmembrane region" description="Helical" evidence="1">
    <location>
        <begin position="32"/>
        <end position="52"/>
    </location>
</feature>
<evidence type="ECO:0000313" key="3">
    <source>
        <dbReference type="Proteomes" id="UP000031967"/>
    </source>
</evidence>
<keyword evidence="1" id="KW-0812">Transmembrane</keyword>
<proteinExistence type="predicted"/>
<dbReference type="Proteomes" id="UP000031967">
    <property type="component" value="Unassembled WGS sequence"/>
</dbReference>
<keyword evidence="3" id="KW-1185">Reference proteome</keyword>
<feature type="transmembrane region" description="Helical" evidence="1">
    <location>
        <begin position="7"/>
        <end position="26"/>
    </location>
</feature>
<keyword evidence="1" id="KW-0472">Membrane</keyword>
<sequence length="68" mass="7648">MKPQIHLRLGLISFPIMIVLACLTVIGTPYLFVKIINLMIVVALSAGFGAFVRESFLQKQKQKERSTE</sequence>
<organism evidence="2 3">
    <name type="scientific">Gordoniibacillus kamchatkensis</name>
    <dbReference type="NCBI Taxonomy" id="1590651"/>
    <lineage>
        <taxon>Bacteria</taxon>
        <taxon>Bacillati</taxon>
        <taxon>Bacillota</taxon>
        <taxon>Bacilli</taxon>
        <taxon>Bacillales</taxon>
        <taxon>Paenibacillaceae</taxon>
        <taxon>Gordoniibacillus</taxon>
    </lineage>
</organism>
<dbReference type="PROSITE" id="PS51257">
    <property type="entry name" value="PROKAR_LIPOPROTEIN"/>
    <property type="match status" value="1"/>
</dbReference>
<name>A0ABR5AK95_9BACL</name>
<comment type="caution">
    <text evidence="2">The sequence shown here is derived from an EMBL/GenBank/DDBJ whole genome shotgun (WGS) entry which is preliminary data.</text>
</comment>